<dbReference type="SUPFAM" id="SSF82861">
    <property type="entry name" value="Mechanosensitive channel protein MscS (YggB), transmembrane region"/>
    <property type="match status" value="1"/>
</dbReference>
<keyword evidence="7" id="KW-0175">Coiled coil</keyword>
<protein>
    <submittedName>
        <fullName evidence="10">Potassium efflux system KefA protein / Small-conductance mechanosensitive channel</fullName>
    </submittedName>
</protein>
<proteinExistence type="inferred from homology"/>
<feature type="transmembrane region" description="Helical" evidence="8">
    <location>
        <begin position="474"/>
        <end position="494"/>
    </location>
</feature>
<dbReference type="RefSeq" id="WP_086034798.1">
    <property type="nucleotide sequence ID" value="NZ_MDSU01000020.1"/>
</dbReference>
<comment type="caution">
    <text evidence="10">The sequence shown here is derived from an EMBL/GenBank/DDBJ whole genome shotgun (WGS) entry which is preliminary data.</text>
</comment>
<dbReference type="Proteomes" id="UP000194141">
    <property type="component" value="Unassembled WGS sequence"/>
</dbReference>
<dbReference type="InterPro" id="IPR006685">
    <property type="entry name" value="MscS_channel_2nd"/>
</dbReference>
<dbReference type="InterPro" id="IPR011066">
    <property type="entry name" value="MscS_channel_C_sf"/>
</dbReference>
<evidence type="ECO:0000313" key="10">
    <source>
        <dbReference type="EMBL" id="OSS41137.1"/>
    </source>
</evidence>
<evidence type="ECO:0000256" key="5">
    <source>
        <dbReference type="ARBA" id="ARBA00022989"/>
    </source>
</evidence>
<keyword evidence="5 8" id="KW-1133">Transmembrane helix</keyword>
<dbReference type="EMBL" id="MDSU01000020">
    <property type="protein sequence ID" value="OSS41137.1"/>
    <property type="molecule type" value="Genomic_DNA"/>
</dbReference>
<dbReference type="AlphaFoldDB" id="A0A1X4XUC2"/>
<name>A0A1X4XUC2_9BACT</name>
<gene>
    <name evidence="10" type="ORF">DESAMIL20_2075</name>
</gene>
<evidence type="ECO:0000313" key="11">
    <source>
        <dbReference type="Proteomes" id="UP000194141"/>
    </source>
</evidence>
<sequence>MRFLKILIIAVILAITLKENSYSAVSGSIQKPQDEITAINKLEQQNYIQISKTKNPETLDKLYVKIDLLRELKSIYSTKPKLQNEEKLDRLLKAKVVYFDEFNNFVDYLTNLSNTINSLEKIIQHLSERKKILNEEFLSTQKNTLDEELLELRYKITQAKLDQAKKSIDNINQFLNNSYKSMNNITHKIALDRYALENINGKIKSQEKYYDETQDSIVSQNIQLDTQIQLLVSQISHSSYNSSYLQNRLAQLENQKLYNENQLFAIGISIIDLKIRRYLIEVIENKNSTQTASIYTQIQKESQKIENSIDTNMQFITNYSPPNYTANSQVSYFAYFKQTLLDLMAYKQNLSLLDAKLNTIKKIMLHIQNPSIYAINKTVKSIKEVGIQIFNILNYSFFEYKGINLSLSLILKIIILLFLGFLLDKHYKRSLEKLKMHQSIGEANIQILKTLGSYTIVIIILAVSLTFVGVNASTIALIAGALSVGLGFGLQNIANNMISGIIIIFEQLVKPGDIINIPENNISGVVVETKLRSTIIKAYDNTDIIVPNSYFINSKVINSTYSTGAIKLKIPFIADINSDIEKVKNIVIEELNKQDYILKSDTYTPKCVLLKQSIYGLEFEAWAWIEKSDLKAPVWLQELYYVKIIEALKQNSVVLASINRLLEVK</sequence>
<dbReference type="InterPro" id="IPR011014">
    <property type="entry name" value="MscS_channel_TM-2"/>
</dbReference>
<dbReference type="InterPro" id="IPR010920">
    <property type="entry name" value="LSM_dom_sf"/>
</dbReference>
<dbReference type="SUPFAM" id="SSF82689">
    <property type="entry name" value="Mechanosensitive channel protein MscS (YggB), C-terminal domain"/>
    <property type="match status" value="1"/>
</dbReference>
<organism evidence="10 11">
    <name type="scientific">Desulfurella amilsii</name>
    <dbReference type="NCBI Taxonomy" id="1562698"/>
    <lineage>
        <taxon>Bacteria</taxon>
        <taxon>Pseudomonadati</taxon>
        <taxon>Campylobacterota</taxon>
        <taxon>Desulfurellia</taxon>
        <taxon>Desulfurellales</taxon>
        <taxon>Desulfurellaceae</taxon>
        <taxon>Desulfurella</taxon>
    </lineage>
</organism>
<evidence type="ECO:0000256" key="7">
    <source>
        <dbReference type="SAM" id="Coils"/>
    </source>
</evidence>
<dbReference type="OrthoDB" id="9799209at2"/>
<dbReference type="GO" id="GO:0005886">
    <property type="term" value="C:plasma membrane"/>
    <property type="evidence" value="ECO:0007669"/>
    <property type="project" value="UniProtKB-SubCell"/>
</dbReference>
<dbReference type="STRING" id="1562698.DESAMIL20_2075"/>
<dbReference type="Gene3D" id="2.30.30.60">
    <property type="match status" value="1"/>
</dbReference>
<evidence type="ECO:0000256" key="6">
    <source>
        <dbReference type="ARBA" id="ARBA00023136"/>
    </source>
</evidence>
<dbReference type="GO" id="GO:0008381">
    <property type="term" value="F:mechanosensitive monoatomic ion channel activity"/>
    <property type="evidence" value="ECO:0007669"/>
    <property type="project" value="UniProtKB-ARBA"/>
</dbReference>
<feature type="transmembrane region" description="Helical" evidence="8">
    <location>
        <begin position="403"/>
        <end position="423"/>
    </location>
</feature>
<evidence type="ECO:0000256" key="1">
    <source>
        <dbReference type="ARBA" id="ARBA00004651"/>
    </source>
</evidence>
<evidence type="ECO:0000259" key="9">
    <source>
        <dbReference type="Pfam" id="PF00924"/>
    </source>
</evidence>
<keyword evidence="6 8" id="KW-0472">Membrane</keyword>
<dbReference type="InterPro" id="IPR023408">
    <property type="entry name" value="MscS_beta-dom_sf"/>
</dbReference>
<keyword evidence="11" id="KW-1185">Reference proteome</keyword>
<feature type="transmembrane region" description="Helical" evidence="8">
    <location>
        <begin position="444"/>
        <end position="468"/>
    </location>
</feature>
<evidence type="ECO:0000256" key="2">
    <source>
        <dbReference type="ARBA" id="ARBA00008017"/>
    </source>
</evidence>
<evidence type="ECO:0000256" key="4">
    <source>
        <dbReference type="ARBA" id="ARBA00022692"/>
    </source>
</evidence>
<reference evidence="10 11" key="1">
    <citation type="journal article" date="2017" name="Front. Microbiol.">
        <title>Genome Sequence of Desulfurella amilsii Strain TR1 and Comparative Genomics of Desulfurellaceae Family.</title>
        <authorList>
            <person name="Florentino A.P."/>
            <person name="Stams A.J."/>
            <person name="Sanchez-Andrea I."/>
        </authorList>
    </citation>
    <scope>NUCLEOTIDE SEQUENCE [LARGE SCALE GENOMIC DNA]</scope>
    <source>
        <strain evidence="10 11">TR1</strain>
    </source>
</reference>
<dbReference type="Pfam" id="PF00924">
    <property type="entry name" value="MS_channel_2nd"/>
    <property type="match status" value="1"/>
</dbReference>
<feature type="coiled-coil region" evidence="7">
    <location>
        <begin position="109"/>
        <end position="136"/>
    </location>
</feature>
<dbReference type="PANTHER" id="PTHR30347">
    <property type="entry name" value="POTASSIUM CHANNEL RELATED"/>
    <property type="match status" value="1"/>
</dbReference>
<evidence type="ECO:0000256" key="8">
    <source>
        <dbReference type="SAM" id="Phobius"/>
    </source>
</evidence>
<accession>A0A1X4XUC2</accession>
<dbReference type="PANTHER" id="PTHR30347:SF1">
    <property type="entry name" value="MECHANOSENSITIVE CHANNEL MSCK"/>
    <property type="match status" value="1"/>
</dbReference>
<evidence type="ECO:0000256" key="3">
    <source>
        <dbReference type="ARBA" id="ARBA00022475"/>
    </source>
</evidence>
<keyword evidence="4 8" id="KW-0812">Transmembrane</keyword>
<dbReference type="SUPFAM" id="SSF50182">
    <property type="entry name" value="Sm-like ribonucleoproteins"/>
    <property type="match status" value="1"/>
</dbReference>
<dbReference type="InterPro" id="IPR052702">
    <property type="entry name" value="MscS-like_channel"/>
</dbReference>
<feature type="domain" description="Mechanosensitive ion channel MscS" evidence="9">
    <location>
        <begin position="492"/>
        <end position="560"/>
    </location>
</feature>
<dbReference type="Gene3D" id="1.10.287.1260">
    <property type="match status" value="1"/>
</dbReference>
<comment type="similarity">
    <text evidence="2">Belongs to the MscS (TC 1.A.23) family.</text>
</comment>
<comment type="subcellular location">
    <subcellularLocation>
        <location evidence="1">Cell membrane</location>
        <topology evidence="1">Multi-pass membrane protein</topology>
    </subcellularLocation>
</comment>
<keyword evidence="3" id="KW-1003">Cell membrane</keyword>